<organism evidence="2">
    <name type="scientific">mine drainage metagenome</name>
    <dbReference type="NCBI Taxonomy" id="410659"/>
    <lineage>
        <taxon>unclassified sequences</taxon>
        <taxon>metagenomes</taxon>
        <taxon>ecological metagenomes</taxon>
    </lineage>
</organism>
<feature type="transmembrane region" description="Helical" evidence="1">
    <location>
        <begin position="159"/>
        <end position="181"/>
    </location>
</feature>
<sequence length="449" mass="50369">MINILIIAGLLALLIQAMLCYVAWPSRWNLAGHLSIGFCLAAYIIPTLFTAVWDEYPNYIVQKYVEINTIGAIAMLLGTIVGIRISNPQRLGMHIARSFSMQANLGKSLRALEISTLIGLVGLALAYWKMGFAPLLTPDPFMARFFKGAYQTAYERVAYLYRFSFFLLATTLPLLMVALYIRRKLRYLIYAISAFGLIALSLSRGPLGIGVLVFLGMLAASKRGWLKVYILFAAFSFLLGSGLYIVYGTITGSQRFDTVTDIGESLVEQVASGAPDISDQLDFLQRFQKYGEFTYGRTIYGGLVPYHYSWNPGVWTLTMGRSDLDVSEIGSGGLRLTPSLWGYVDFGWIGVFVIPFISGMITGWWGCLMRWGKFELSLYAGTLLMLLYMNLGAQMSSFYTLSFYSVPPAIVVLMLIWMLLPKRQLRFEDLSGTPNRCDRFSNHESYGRK</sequence>
<feature type="transmembrane region" description="Helical" evidence="1">
    <location>
        <begin position="376"/>
        <end position="395"/>
    </location>
</feature>
<gene>
    <name evidence="2" type="ORF">GALL_277090</name>
</gene>
<keyword evidence="1" id="KW-0812">Transmembrane</keyword>
<feature type="transmembrane region" description="Helical" evidence="1">
    <location>
        <begin position="114"/>
        <end position="138"/>
    </location>
</feature>
<accession>A0A1J5RLG2</accession>
<reference evidence="2" key="1">
    <citation type="submission" date="2016-10" db="EMBL/GenBank/DDBJ databases">
        <title>Sequence of Gallionella enrichment culture.</title>
        <authorList>
            <person name="Poehlein A."/>
            <person name="Muehling M."/>
            <person name="Daniel R."/>
        </authorList>
    </citation>
    <scope>NUCLEOTIDE SEQUENCE</scope>
</reference>
<feature type="transmembrane region" description="Helical" evidence="1">
    <location>
        <begin position="30"/>
        <end position="53"/>
    </location>
</feature>
<feature type="transmembrane region" description="Helical" evidence="1">
    <location>
        <begin position="65"/>
        <end position="85"/>
    </location>
</feature>
<feature type="transmembrane region" description="Helical" evidence="1">
    <location>
        <begin position="401"/>
        <end position="420"/>
    </location>
</feature>
<comment type="caution">
    <text evidence="2">The sequence shown here is derived from an EMBL/GenBank/DDBJ whole genome shotgun (WGS) entry which is preliminary data.</text>
</comment>
<evidence type="ECO:0008006" key="3">
    <source>
        <dbReference type="Google" id="ProtNLM"/>
    </source>
</evidence>
<keyword evidence="1" id="KW-1133">Transmembrane helix</keyword>
<name>A0A1J5RLG2_9ZZZZ</name>
<keyword evidence="1" id="KW-0472">Membrane</keyword>
<feature type="transmembrane region" description="Helical" evidence="1">
    <location>
        <begin position="228"/>
        <end position="247"/>
    </location>
</feature>
<evidence type="ECO:0000313" key="2">
    <source>
        <dbReference type="EMBL" id="OIQ90371.1"/>
    </source>
</evidence>
<protein>
    <recommendedName>
        <fullName evidence="3">Oligosaccharide repeat unit polymerase</fullName>
    </recommendedName>
</protein>
<evidence type="ECO:0000256" key="1">
    <source>
        <dbReference type="SAM" id="Phobius"/>
    </source>
</evidence>
<dbReference type="EMBL" id="MLJW01000294">
    <property type="protein sequence ID" value="OIQ90371.1"/>
    <property type="molecule type" value="Genomic_DNA"/>
</dbReference>
<feature type="transmembrane region" description="Helical" evidence="1">
    <location>
        <begin position="346"/>
        <end position="369"/>
    </location>
</feature>
<proteinExistence type="predicted"/>
<feature type="transmembrane region" description="Helical" evidence="1">
    <location>
        <begin position="187"/>
        <end position="216"/>
    </location>
</feature>
<dbReference type="AlphaFoldDB" id="A0A1J5RLG2"/>